<evidence type="ECO:0000313" key="8">
    <source>
        <dbReference type="EMBL" id="KAJ6216301.1"/>
    </source>
</evidence>
<evidence type="ECO:0000256" key="6">
    <source>
        <dbReference type="ARBA" id="ARBA00022842"/>
    </source>
</evidence>
<organism evidence="8 9">
    <name type="scientific">Blomia tropicalis</name>
    <name type="common">Mite</name>
    <dbReference type="NCBI Taxonomy" id="40697"/>
    <lineage>
        <taxon>Eukaryota</taxon>
        <taxon>Metazoa</taxon>
        <taxon>Ecdysozoa</taxon>
        <taxon>Arthropoda</taxon>
        <taxon>Chelicerata</taxon>
        <taxon>Arachnida</taxon>
        <taxon>Acari</taxon>
        <taxon>Acariformes</taxon>
        <taxon>Sarcoptiformes</taxon>
        <taxon>Astigmata</taxon>
        <taxon>Glycyphagoidea</taxon>
        <taxon>Echimyopodidae</taxon>
        <taxon>Blomia</taxon>
    </lineage>
</organism>
<keyword evidence="3" id="KW-0479">Metal-binding</keyword>
<evidence type="ECO:0000256" key="2">
    <source>
        <dbReference type="ARBA" id="ARBA00022553"/>
    </source>
</evidence>
<dbReference type="Proteomes" id="UP001142055">
    <property type="component" value="Chromosome 3"/>
</dbReference>
<dbReference type="GO" id="GO:0005524">
    <property type="term" value="F:ATP binding"/>
    <property type="evidence" value="ECO:0007669"/>
    <property type="project" value="UniProtKB-KW"/>
</dbReference>
<evidence type="ECO:0000256" key="7">
    <source>
        <dbReference type="ARBA" id="ARBA00022967"/>
    </source>
</evidence>
<keyword evidence="6" id="KW-0460">Magnesium</keyword>
<dbReference type="EMBL" id="JAPWDV010000003">
    <property type="protein sequence ID" value="KAJ6216301.1"/>
    <property type="molecule type" value="Genomic_DNA"/>
</dbReference>
<comment type="caution">
    <text evidence="8">The sequence shown here is derived from an EMBL/GenBank/DDBJ whole genome shotgun (WGS) entry which is preliminary data.</text>
</comment>
<evidence type="ECO:0000256" key="4">
    <source>
        <dbReference type="ARBA" id="ARBA00022741"/>
    </source>
</evidence>
<dbReference type="PANTHER" id="PTHR45630">
    <property type="entry name" value="CATION-TRANSPORTING ATPASE-RELATED"/>
    <property type="match status" value="1"/>
</dbReference>
<dbReference type="PANTHER" id="PTHR45630:SF8">
    <property type="entry name" value="CATION-TRANSPORTING ATPASE"/>
    <property type="match status" value="1"/>
</dbReference>
<keyword evidence="2" id="KW-0597">Phosphoprotein</keyword>
<evidence type="ECO:0000256" key="1">
    <source>
        <dbReference type="ARBA" id="ARBA00004141"/>
    </source>
</evidence>
<dbReference type="GO" id="GO:0046872">
    <property type="term" value="F:metal ion binding"/>
    <property type="evidence" value="ECO:0007669"/>
    <property type="project" value="UniProtKB-KW"/>
</dbReference>
<evidence type="ECO:0000313" key="9">
    <source>
        <dbReference type="Proteomes" id="UP001142055"/>
    </source>
</evidence>
<sequence length="269" mass="31381">MNRDRLSIFWDFVNRHIIRLMKYCPQSQYLTGRVISAIFRLAIRFTPRPDPLNEQIFLLIYQMLLSFDPFMIQRSVTAQALHSFVSHCNCYFSKNEEWALIFNLILAVAIGYYPTNKKLHSESNELDRRGYTSDSEVSTLSVETKSKINASSSIGDLSKLSQNLNFLTNFSDNCFSVNYSYRILDVDAYEKCADQSYQSFVEDLSHSLFLHPERNAYSMDGLRQIVYGLNEIVVNVQSVFNILYQEVLEPFYIFQVFNVIIWTLNTYST</sequence>
<dbReference type="GO" id="GO:0016020">
    <property type="term" value="C:membrane"/>
    <property type="evidence" value="ECO:0007669"/>
    <property type="project" value="UniProtKB-SubCell"/>
</dbReference>
<keyword evidence="4" id="KW-0547">Nucleotide-binding</keyword>
<accession>A0A9Q0LZU7</accession>
<protein>
    <submittedName>
        <fullName evidence="8">Uncharacterized protein</fullName>
    </submittedName>
</protein>
<keyword evidence="5" id="KW-0067">ATP-binding</keyword>
<comment type="subcellular location">
    <subcellularLocation>
        <location evidence="1">Membrane</location>
        <topology evidence="1">Multi-pass membrane protein</topology>
    </subcellularLocation>
</comment>
<keyword evidence="7" id="KW-1278">Translocase</keyword>
<name>A0A9Q0LZU7_BLOTA</name>
<proteinExistence type="predicted"/>
<dbReference type="AlphaFoldDB" id="A0A9Q0LZU7"/>
<gene>
    <name evidence="8" type="ORF">RDWZM_007458</name>
</gene>
<dbReference type="GO" id="GO:0140358">
    <property type="term" value="F:P-type transmembrane transporter activity"/>
    <property type="evidence" value="ECO:0007669"/>
    <property type="project" value="InterPro"/>
</dbReference>
<keyword evidence="9" id="KW-1185">Reference proteome</keyword>
<evidence type="ECO:0000256" key="3">
    <source>
        <dbReference type="ARBA" id="ARBA00022723"/>
    </source>
</evidence>
<evidence type="ECO:0000256" key="5">
    <source>
        <dbReference type="ARBA" id="ARBA00022840"/>
    </source>
</evidence>
<dbReference type="InterPro" id="IPR006544">
    <property type="entry name" value="P-type_TPase_V"/>
</dbReference>
<dbReference type="GO" id="GO:0019829">
    <property type="term" value="F:ATPase-coupled monoatomic cation transmembrane transporter activity"/>
    <property type="evidence" value="ECO:0007669"/>
    <property type="project" value="TreeGrafter"/>
</dbReference>
<reference evidence="8" key="1">
    <citation type="submission" date="2022-12" db="EMBL/GenBank/DDBJ databases">
        <title>Genome assemblies of Blomia tropicalis.</title>
        <authorList>
            <person name="Cui Y."/>
        </authorList>
    </citation>
    <scope>NUCLEOTIDE SEQUENCE</scope>
    <source>
        <tissue evidence="8">Adult mites</tissue>
    </source>
</reference>